<feature type="domain" description="NADP-dependent oxidoreductase" evidence="4">
    <location>
        <begin position="81"/>
        <end position="406"/>
    </location>
</feature>
<evidence type="ECO:0000313" key="6">
    <source>
        <dbReference type="Proteomes" id="UP000324585"/>
    </source>
</evidence>
<dbReference type="OMA" id="YLPWSPL"/>
<keyword evidence="1" id="KW-0521">NADP</keyword>
<evidence type="ECO:0000313" key="5">
    <source>
        <dbReference type="EMBL" id="KAA8495929.1"/>
    </source>
</evidence>
<evidence type="ECO:0000256" key="3">
    <source>
        <dbReference type="SAM" id="SignalP"/>
    </source>
</evidence>
<evidence type="ECO:0000256" key="2">
    <source>
        <dbReference type="ARBA" id="ARBA00023002"/>
    </source>
</evidence>
<dbReference type="InterPro" id="IPR036812">
    <property type="entry name" value="NAD(P)_OxRdtase_dom_sf"/>
</dbReference>
<dbReference type="FunFam" id="3.20.20.100:FF:000005">
    <property type="entry name" value="NADP(H)-dependent aldo-keto reductase"/>
    <property type="match status" value="1"/>
</dbReference>
<dbReference type="EMBL" id="VRMN01000003">
    <property type="protein sequence ID" value="KAA8495929.1"/>
    <property type="molecule type" value="Genomic_DNA"/>
</dbReference>
<keyword evidence="3" id="KW-0732">Signal</keyword>
<evidence type="ECO:0000256" key="1">
    <source>
        <dbReference type="ARBA" id="ARBA00022857"/>
    </source>
</evidence>
<dbReference type="Gene3D" id="3.20.20.100">
    <property type="entry name" value="NADP-dependent oxidoreductase domain"/>
    <property type="match status" value="1"/>
</dbReference>
<keyword evidence="6" id="KW-1185">Reference proteome</keyword>
<dbReference type="PANTHER" id="PTHR43364:SF4">
    <property type="entry name" value="NAD(P)-LINKED OXIDOREDUCTASE SUPERFAMILY PROTEIN"/>
    <property type="match status" value="1"/>
</dbReference>
<evidence type="ECO:0000259" key="4">
    <source>
        <dbReference type="Pfam" id="PF00248"/>
    </source>
</evidence>
<accession>A0A5J4YWH1</accession>
<feature type="signal peptide" evidence="3">
    <location>
        <begin position="1"/>
        <end position="20"/>
    </location>
</feature>
<dbReference type="Proteomes" id="UP000324585">
    <property type="component" value="Unassembled WGS sequence"/>
</dbReference>
<dbReference type="PANTHER" id="PTHR43364">
    <property type="entry name" value="NADH-SPECIFIC METHYLGLYOXAL REDUCTASE-RELATED"/>
    <property type="match status" value="1"/>
</dbReference>
<name>A0A5J4YWH1_PORPP</name>
<dbReference type="SUPFAM" id="SSF51430">
    <property type="entry name" value="NAD(P)-linked oxidoreductase"/>
    <property type="match status" value="1"/>
</dbReference>
<dbReference type="Pfam" id="PF00248">
    <property type="entry name" value="Aldo_ket_red"/>
    <property type="match status" value="1"/>
</dbReference>
<proteinExistence type="predicted"/>
<dbReference type="InterPro" id="IPR023210">
    <property type="entry name" value="NADP_OxRdtase_dom"/>
</dbReference>
<dbReference type="CDD" id="cd19094">
    <property type="entry name" value="AKR_Tas-like"/>
    <property type="match status" value="1"/>
</dbReference>
<keyword evidence="2" id="KW-0560">Oxidoreductase</keyword>
<protein>
    <submittedName>
        <fullName evidence="5">Protein tas</fullName>
    </submittedName>
</protein>
<sequence>MVWRTTMAFGFALSLSGARAQKHHAGSCCLNARSGNEARVKMNAPANVDAAASAVPGVVKKKGYDLRFRKLGDSDLVVPEVCLGTMTFGKQNTEQEGFSQMDCALDAGVNFLDTAEMYPVPVNDGSLWGNTESIVGKWLRTQKREDVIIATKVAGAGRNMEYVRGGPRVNREQIRQAVHDSLKRLQTDYVDLIQIHWPDRYVPLFGMRAYDPQFERDAVPIVEQLRAFKELVDEGKVRYLGVSNETAFGVCEFCRLAELDPSLPKIVSIQNSYSLLHRDFESHIAEACTPCNYNVGLLTYSPLAGGALTGKYQRGQSAPAESRFTLFPNYMKRFQESLTLEAVEKYVGVAQKHGMSPTRLALGFARAQWFNTSTIIGATSMEQLRENLDAFNFDLSPEVMQDIDSVFKRYRQTTSEDESPLDRQHVWDHDP</sequence>
<dbReference type="AlphaFoldDB" id="A0A5J4YWH1"/>
<dbReference type="InterPro" id="IPR050523">
    <property type="entry name" value="AKR_Detox_Biosynth"/>
</dbReference>
<dbReference type="GO" id="GO:0016491">
    <property type="term" value="F:oxidoreductase activity"/>
    <property type="evidence" value="ECO:0007669"/>
    <property type="project" value="UniProtKB-KW"/>
</dbReference>
<organism evidence="5 6">
    <name type="scientific">Porphyridium purpureum</name>
    <name type="common">Red alga</name>
    <name type="synonym">Porphyridium cruentum</name>
    <dbReference type="NCBI Taxonomy" id="35688"/>
    <lineage>
        <taxon>Eukaryota</taxon>
        <taxon>Rhodophyta</taxon>
        <taxon>Bangiophyceae</taxon>
        <taxon>Porphyridiales</taxon>
        <taxon>Porphyridiaceae</taxon>
        <taxon>Porphyridium</taxon>
    </lineage>
</organism>
<gene>
    <name evidence="5" type="ORF">FVE85_2084</name>
</gene>
<comment type="caution">
    <text evidence="5">The sequence shown here is derived from an EMBL/GenBank/DDBJ whole genome shotgun (WGS) entry which is preliminary data.</text>
</comment>
<feature type="chain" id="PRO_5023837524" evidence="3">
    <location>
        <begin position="21"/>
        <end position="431"/>
    </location>
</feature>
<dbReference type="OrthoDB" id="2310150at2759"/>
<reference evidence="6" key="1">
    <citation type="journal article" date="2019" name="Nat. Commun.">
        <title>Expansion of phycobilisome linker gene families in mesophilic red algae.</title>
        <authorList>
            <person name="Lee J."/>
            <person name="Kim D."/>
            <person name="Bhattacharya D."/>
            <person name="Yoon H.S."/>
        </authorList>
    </citation>
    <scope>NUCLEOTIDE SEQUENCE [LARGE SCALE GENOMIC DNA]</scope>
    <source>
        <strain evidence="6">CCMP 1328</strain>
    </source>
</reference>